<evidence type="ECO:0000259" key="2">
    <source>
        <dbReference type="Pfam" id="PF00149"/>
    </source>
</evidence>
<keyword evidence="1" id="KW-0812">Transmembrane</keyword>
<evidence type="ECO:0000313" key="3">
    <source>
        <dbReference type="EMBL" id="MBC6000011.1"/>
    </source>
</evidence>
<dbReference type="Gene3D" id="3.60.21.10">
    <property type="match status" value="1"/>
</dbReference>
<keyword evidence="1" id="KW-1133">Transmembrane helix</keyword>
<dbReference type="GO" id="GO:0016787">
    <property type="term" value="F:hydrolase activity"/>
    <property type="evidence" value="ECO:0007669"/>
    <property type="project" value="InterPro"/>
</dbReference>
<comment type="caution">
    <text evidence="3">The sequence shown here is derived from an EMBL/GenBank/DDBJ whole genome shotgun (WGS) entry which is preliminary data.</text>
</comment>
<dbReference type="PANTHER" id="PTHR31302">
    <property type="entry name" value="TRANSMEMBRANE PROTEIN WITH METALLOPHOSPHOESTERASE DOMAIN-RELATED"/>
    <property type="match status" value="1"/>
</dbReference>
<dbReference type="InterPro" id="IPR051158">
    <property type="entry name" value="Metallophosphoesterase_sf"/>
</dbReference>
<feature type="transmembrane region" description="Helical" evidence="1">
    <location>
        <begin position="73"/>
        <end position="91"/>
    </location>
</feature>
<feature type="transmembrane region" description="Helical" evidence="1">
    <location>
        <begin position="42"/>
        <end position="61"/>
    </location>
</feature>
<feature type="domain" description="Calcineurin-like phosphoesterase" evidence="2">
    <location>
        <begin position="157"/>
        <end position="340"/>
    </location>
</feature>
<protein>
    <submittedName>
        <fullName evidence="3">Metallophosphoesterase</fullName>
    </submittedName>
</protein>
<name>A0A923SNC8_9FIRM</name>
<dbReference type="Pfam" id="PF00149">
    <property type="entry name" value="Metallophos"/>
    <property type="match status" value="1"/>
</dbReference>
<reference evidence="3" key="1">
    <citation type="submission" date="2020-08" db="EMBL/GenBank/DDBJ databases">
        <authorList>
            <person name="Liu C."/>
            <person name="Sun Q."/>
        </authorList>
    </citation>
    <scope>NUCLEOTIDE SEQUENCE</scope>
    <source>
        <strain evidence="3">BX16</strain>
    </source>
</reference>
<dbReference type="InterPro" id="IPR004843">
    <property type="entry name" value="Calcineurin-like_PHP"/>
</dbReference>
<keyword evidence="4" id="KW-1185">Reference proteome</keyword>
<dbReference type="SUPFAM" id="SSF56300">
    <property type="entry name" value="Metallo-dependent phosphatases"/>
    <property type="match status" value="1"/>
</dbReference>
<dbReference type="PANTHER" id="PTHR31302:SF0">
    <property type="entry name" value="TRANSMEMBRANE PROTEIN WITH METALLOPHOSPHOESTERASE DOMAIN"/>
    <property type="match status" value="1"/>
</dbReference>
<evidence type="ECO:0000313" key="4">
    <source>
        <dbReference type="Proteomes" id="UP000644115"/>
    </source>
</evidence>
<proteinExistence type="predicted"/>
<sequence length="398" mass="44845">MIAICLAPCYLLLCWYLWRRAIRWMGSCHHVFEHKGVQIGMFILYAFLALSIVIAFLLPHSDFQRFLKMVSNYWLGILLYIILTVVVADLLRFILKRTRFPHKEKLFSRGGHAVVGTICLCVICAFSVLGIYTARHTVVTQQDITIEKSGGTLDSLHVVLVADLHLGYSIGNDHMKQMVKKINALDPDVVLVAGDIFDNEYEAIKEPDKVAKTLSGIKSKDGVYATYGNHDIQEPILAGFTFGGKDEKKQSDPRMDAFMQKAGLTLLQEKGVWIDDSVYLYGRPDYERPGRGITKRKTPKEITKNIDKSKPIIVLEHEPRQLQELADAGVDAQLCGHTHDGQMFPGNLTINLLWENAYGYKKKDGMHSIVTSGVGVFGPNMRVGTKSEIYDIHMTFRP</sequence>
<dbReference type="CDD" id="cd07385">
    <property type="entry name" value="MPP_YkuE_C"/>
    <property type="match status" value="1"/>
</dbReference>
<feature type="transmembrane region" description="Helical" evidence="1">
    <location>
        <begin position="112"/>
        <end position="132"/>
    </location>
</feature>
<dbReference type="AlphaFoldDB" id="A0A923SNC8"/>
<dbReference type="EMBL" id="JACRWC010000105">
    <property type="protein sequence ID" value="MBC6000011.1"/>
    <property type="molecule type" value="Genomic_DNA"/>
</dbReference>
<organism evidence="3 4">
    <name type="scientific">Lentihominibacter faecis</name>
    <dbReference type="NCBI Taxonomy" id="2764712"/>
    <lineage>
        <taxon>Bacteria</taxon>
        <taxon>Bacillati</taxon>
        <taxon>Bacillota</taxon>
        <taxon>Clostridia</taxon>
        <taxon>Peptostreptococcales</taxon>
        <taxon>Anaerovoracaceae</taxon>
        <taxon>Lentihominibacter</taxon>
    </lineage>
</organism>
<evidence type="ECO:0000256" key="1">
    <source>
        <dbReference type="SAM" id="Phobius"/>
    </source>
</evidence>
<dbReference type="InterPro" id="IPR029052">
    <property type="entry name" value="Metallo-depent_PP-like"/>
</dbReference>
<gene>
    <name evidence="3" type="ORF">H8876_08360</name>
</gene>
<dbReference type="Proteomes" id="UP000644115">
    <property type="component" value="Unassembled WGS sequence"/>
</dbReference>
<keyword evidence="1" id="KW-0472">Membrane</keyword>
<accession>A0A923SNC8</accession>
<dbReference type="RefSeq" id="WP_249287366.1">
    <property type="nucleotide sequence ID" value="NZ_JACRWC010000105.1"/>
</dbReference>